<feature type="domain" description="AAA+ ATPase" evidence="7">
    <location>
        <begin position="210"/>
        <end position="348"/>
    </location>
</feature>
<dbReference type="SUPFAM" id="SSF52540">
    <property type="entry name" value="P-loop containing nucleoside triphosphate hydrolases"/>
    <property type="match status" value="1"/>
</dbReference>
<keyword evidence="5" id="KW-0496">Mitochondrion</keyword>
<dbReference type="InterPro" id="IPR051701">
    <property type="entry name" value="Mito_OM_Translocase_MSP1"/>
</dbReference>
<dbReference type="InterPro" id="IPR041569">
    <property type="entry name" value="AAA_lid_3"/>
</dbReference>
<dbReference type="PANTHER" id="PTHR45644">
    <property type="entry name" value="AAA ATPASE, PUTATIVE (AFU_ORTHOLOGUE AFUA_2G12920)-RELATED-RELATED"/>
    <property type="match status" value="1"/>
</dbReference>
<dbReference type="Gene3D" id="3.40.50.300">
    <property type="entry name" value="P-loop containing nucleotide triphosphate hydrolases"/>
    <property type="match status" value="1"/>
</dbReference>
<dbReference type="AlphaFoldDB" id="A0A8E0S9I9"/>
<proteinExistence type="inferred from homology"/>
<comment type="caution">
    <text evidence="8">The sequence shown here is derived from an EMBL/GenBank/DDBJ whole genome shotgun (WGS) entry which is preliminary data.</text>
</comment>
<dbReference type="InterPro" id="IPR003959">
    <property type="entry name" value="ATPase_AAA_core"/>
</dbReference>
<dbReference type="Pfam" id="PF17862">
    <property type="entry name" value="AAA_lid_3"/>
    <property type="match status" value="1"/>
</dbReference>
<keyword evidence="2 6" id="KW-0547">Nucleotide-binding</keyword>
<name>A0A8E0S9I9_9TREM</name>
<sequence length="402" mass="45140">MDRFLSHVKLFTTTLPVGFRLTANSISRPFGYTVSYLNTRNAGLLLLSASTLSPCGPPAPPPPVEETMECTSCPWDDWDILNTLEVTYHSVLARIQSWWTNLRSTDASKSSNTTFDWPRIPSLGTDIEYEKIKLDYVAQQLFSRLGVHPVPVLTDYEVGIAVNLVDTRILSTDWDSIGGLDSIIEELQESVIQPFQKVSLLPYPSRLLKPPKGVLLFGPPGCGKTMLARAMARAANAHFINLQISTLVNMWYGETQKYVEATFSLAYKLQPSIIFIDELDSFLTTRSYTDNESTRMIKTQFMALWDGLLTDDHSRILIVGATNRPDDLDQAILRRLPFKVSVPMPKEDQRVKILSVCLHDEPLASSLGQNDLREIASRTDGLSGSELHELCREAAFCCYRQE</sequence>
<gene>
    <name evidence="8" type="ORF">FBUS_05362</name>
</gene>
<dbReference type="OrthoDB" id="10254455at2759"/>
<evidence type="ECO:0000256" key="4">
    <source>
        <dbReference type="ARBA" id="ARBA00022840"/>
    </source>
</evidence>
<dbReference type="InterPro" id="IPR003960">
    <property type="entry name" value="ATPase_AAA_CS"/>
</dbReference>
<evidence type="ECO:0000256" key="5">
    <source>
        <dbReference type="ARBA" id="ARBA00023128"/>
    </source>
</evidence>
<keyword evidence="3" id="KW-1000">Mitochondrion outer membrane</keyword>
<dbReference type="GO" id="GO:0016887">
    <property type="term" value="F:ATP hydrolysis activity"/>
    <property type="evidence" value="ECO:0007669"/>
    <property type="project" value="InterPro"/>
</dbReference>
<dbReference type="GO" id="GO:0140570">
    <property type="term" value="P:extraction of mislocalized protein from mitochondrial outer membrane"/>
    <property type="evidence" value="ECO:0007669"/>
    <property type="project" value="TreeGrafter"/>
</dbReference>
<dbReference type="PANTHER" id="PTHR45644:SF3">
    <property type="entry name" value="FI08533P-RELATED"/>
    <property type="match status" value="1"/>
</dbReference>
<dbReference type="Pfam" id="PF00004">
    <property type="entry name" value="AAA"/>
    <property type="match status" value="1"/>
</dbReference>
<dbReference type="GO" id="GO:0005741">
    <property type="term" value="C:mitochondrial outer membrane"/>
    <property type="evidence" value="ECO:0007669"/>
    <property type="project" value="UniProtKB-SubCell"/>
</dbReference>
<dbReference type="SMART" id="SM00382">
    <property type="entry name" value="AAA"/>
    <property type="match status" value="1"/>
</dbReference>
<dbReference type="GO" id="GO:0005524">
    <property type="term" value="F:ATP binding"/>
    <property type="evidence" value="ECO:0007669"/>
    <property type="project" value="UniProtKB-KW"/>
</dbReference>
<dbReference type="InterPro" id="IPR003593">
    <property type="entry name" value="AAA+_ATPase"/>
</dbReference>
<keyword evidence="3" id="KW-0472">Membrane</keyword>
<keyword evidence="4 6" id="KW-0067">ATP-binding</keyword>
<organism evidence="8 9">
    <name type="scientific">Fasciolopsis buskii</name>
    <dbReference type="NCBI Taxonomy" id="27845"/>
    <lineage>
        <taxon>Eukaryota</taxon>
        <taxon>Metazoa</taxon>
        <taxon>Spiralia</taxon>
        <taxon>Lophotrochozoa</taxon>
        <taxon>Platyhelminthes</taxon>
        <taxon>Trematoda</taxon>
        <taxon>Digenea</taxon>
        <taxon>Plagiorchiida</taxon>
        <taxon>Echinostomata</taxon>
        <taxon>Echinostomatoidea</taxon>
        <taxon>Fasciolidae</taxon>
        <taxon>Fasciolopsis</taxon>
    </lineage>
</organism>
<dbReference type="GO" id="GO:0000502">
    <property type="term" value="C:proteasome complex"/>
    <property type="evidence" value="ECO:0007669"/>
    <property type="project" value="UniProtKB-KW"/>
</dbReference>
<evidence type="ECO:0000256" key="3">
    <source>
        <dbReference type="ARBA" id="ARBA00022787"/>
    </source>
</evidence>
<dbReference type="EMBL" id="LUCM01000530">
    <property type="protein sequence ID" value="KAA0200437.1"/>
    <property type="molecule type" value="Genomic_DNA"/>
</dbReference>
<keyword evidence="8" id="KW-0647">Proteasome</keyword>
<protein>
    <submittedName>
        <fullName evidence="8">26S proteasome regulatory particle chain RPT6 protein</fullName>
    </submittedName>
</protein>
<evidence type="ECO:0000313" key="9">
    <source>
        <dbReference type="Proteomes" id="UP000728185"/>
    </source>
</evidence>
<accession>A0A8E0S9I9</accession>
<comment type="subcellular location">
    <subcellularLocation>
        <location evidence="1">Mitochondrion outer membrane</location>
        <topology evidence="1">Single-pass membrane protein</topology>
    </subcellularLocation>
</comment>
<evidence type="ECO:0000256" key="1">
    <source>
        <dbReference type="ARBA" id="ARBA00004572"/>
    </source>
</evidence>
<dbReference type="Proteomes" id="UP000728185">
    <property type="component" value="Unassembled WGS sequence"/>
</dbReference>
<evidence type="ECO:0000256" key="2">
    <source>
        <dbReference type="ARBA" id="ARBA00022741"/>
    </source>
</evidence>
<dbReference type="Gene3D" id="1.10.8.60">
    <property type="match status" value="1"/>
</dbReference>
<reference evidence="8" key="1">
    <citation type="submission" date="2019-05" db="EMBL/GenBank/DDBJ databases">
        <title>Annotation for the trematode Fasciolopsis buski.</title>
        <authorList>
            <person name="Choi Y.-J."/>
        </authorList>
    </citation>
    <scope>NUCLEOTIDE SEQUENCE</scope>
    <source>
        <strain evidence="8">HT</strain>
        <tissue evidence="8">Whole worm</tissue>
    </source>
</reference>
<comment type="similarity">
    <text evidence="6">Belongs to the AAA ATPase family.</text>
</comment>
<keyword evidence="9" id="KW-1185">Reference proteome</keyword>
<dbReference type="InterPro" id="IPR027417">
    <property type="entry name" value="P-loop_NTPase"/>
</dbReference>
<dbReference type="PROSITE" id="PS00674">
    <property type="entry name" value="AAA"/>
    <property type="match status" value="1"/>
</dbReference>
<evidence type="ECO:0000259" key="7">
    <source>
        <dbReference type="SMART" id="SM00382"/>
    </source>
</evidence>
<evidence type="ECO:0000256" key="6">
    <source>
        <dbReference type="RuleBase" id="RU003651"/>
    </source>
</evidence>
<evidence type="ECO:0000313" key="8">
    <source>
        <dbReference type="EMBL" id="KAA0200437.1"/>
    </source>
</evidence>